<comment type="caution">
    <text evidence="2">The sequence shown here is derived from an EMBL/GenBank/DDBJ whole genome shotgun (WGS) entry which is preliminary data.</text>
</comment>
<evidence type="ECO:0000256" key="1">
    <source>
        <dbReference type="SAM" id="Phobius"/>
    </source>
</evidence>
<gene>
    <name evidence="2" type="ORF">MF646_00145</name>
</gene>
<evidence type="ECO:0000313" key="2">
    <source>
        <dbReference type="EMBL" id="MCL7745519.1"/>
    </source>
</evidence>
<keyword evidence="1" id="KW-0472">Membrane</keyword>
<feature type="transmembrane region" description="Helical" evidence="1">
    <location>
        <begin position="107"/>
        <end position="131"/>
    </location>
</feature>
<dbReference type="AlphaFoldDB" id="A0A9X1ZU19"/>
<dbReference type="Proteomes" id="UP001139150">
    <property type="component" value="Unassembled WGS sequence"/>
</dbReference>
<dbReference type="RefSeq" id="WP_250094461.1">
    <property type="nucleotide sequence ID" value="NZ_JAKRYL010000001.1"/>
</dbReference>
<keyword evidence="1" id="KW-1133">Transmembrane helix</keyword>
<organism evidence="2 3">
    <name type="scientific">Halalkalibacter alkaliphilus</name>
    <dbReference type="NCBI Taxonomy" id="2917993"/>
    <lineage>
        <taxon>Bacteria</taxon>
        <taxon>Bacillati</taxon>
        <taxon>Bacillota</taxon>
        <taxon>Bacilli</taxon>
        <taxon>Bacillales</taxon>
        <taxon>Bacillaceae</taxon>
        <taxon>Halalkalibacter</taxon>
    </lineage>
</organism>
<name>A0A9X1ZU19_9BACI</name>
<reference evidence="2" key="1">
    <citation type="submission" date="2022-02" db="EMBL/GenBank/DDBJ databases">
        <title>Halalkalibacter sp. nov. isolated from Lonar Lake, India.</title>
        <authorList>
            <person name="Joshi A."/>
            <person name="Thite S."/>
            <person name="Lodha T."/>
        </authorList>
    </citation>
    <scope>NUCLEOTIDE SEQUENCE</scope>
    <source>
        <strain evidence="2">MEB205</strain>
    </source>
</reference>
<protein>
    <submittedName>
        <fullName evidence="2">Uncharacterized protein</fullName>
    </submittedName>
</protein>
<evidence type="ECO:0000313" key="3">
    <source>
        <dbReference type="Proteomes" id="UP001139150"/>
    </source>
</evidence>
<keyword evidence="1" id="KW-0812">Transmembrane</keyword>
<sequence length="140" mass="16122">MHKHVIFILLVSSIFGWVSFDIHVMKSEPTLIGAISSILFVIIMFIYSAYMGKQKYVDFAVFITKYWGVGLFIYLTGYFLFLAPVFYPANFIFTIPIYGAISYFFDVLPSVSVGIFSVFFLYFTCLIGYVVGRFEKKILN</sequence>
<dbReference type="EMBL" id="JAKRYL010000001">
    <property type="protein sequence ID" value="MCL7745519.1"/>
    <property type="molecule type" value="Genomic_DNA"/>
</dbReference>
<feature type="transmembrane region" description="Helical" evidence="1">
    <location>
        <begin position="62"/>
        <end position="87"/>
    </location>
</feature>
<feature type="transmembrane region" description="Helical" evidence="1">
    <location>
        <begin position="30"/>
        <end position="50"/>
    </location>
</feature>
<proteinExistence type="predicted"/>
<accession>A0A9X1ZU19</accession>
<keyword evidence="3" id="KW-1185">Reference proteome</keyword>